<keyword evidence="1" id="KW-0175">Coiled coil</keyword>
<organism evidence="3 4">
    <name type="scientific">Acer negundo</name>
    <name type="common">Box elder</name>
    <dbReference type="NCBI Taxonomy" id="4023"/>
    <lineage>
        <taxon>Eukaryota</taxon>
        <taxon>Viridiplantae</taxon>
        <taxon>Streptophyta</taxon>
        <taxon>Embryophyta</taxon>
        <taxon>Tracheophyta</taxon>
        <taxon>Spermatophyta</taxon>
        <taxon>Magnoliopsida</taxon>
        <taxon>eudicotyledons</taxon>
        <taxon>Gunneridae</taxon>
        <taxon>Pentapetalae</taxon>
        <taxon>rosids</taxon>
        <taxon>malvids</taxon>
        <taxon>Sapindales</taxon>
        <taxon>Sapindaceae</taxon>
        <taxon>Hippocastanoideae</taxon>
        <taxon>Acereae</taxon>
        <taxon>Acer</taxon>
    </lineage>
</organism>
<reference evidence="3" key="1">
    <citation type="journal article" date="2022" name="Plant J.">
        <title>Strategies of tolerance reflected in two North American maple genomes.</title>
        <authorList>
            <person name="McEvoy S.L."/>
            <person name="Sezen U.U."/>
            <person name="Trouern-Trend A."/>
            <person name="McMahon S.M."/>
            <person name="Schaberg P.G."/>
            <person name="Yang J."/>
            <person name="Wegrzyn J.L."/>
            <person name="Swenson N.G."/>
        </authorList>
    </citation>
    <scope>NUCLEOTIDE SEQUENCE</scope>
    <source>
        <strain evidence="3">91603</strain>
    </source>
</reference>
<evidence type="ECO:0000256" key="2">
    <source>
        <dbReference type="SAM" id="MobiDB-lite"/>
    </source>
</evidence>
<sequence>MLAEQMAREEEIPQYRQPAWEHDEEKEFNPSLLYDETCLSEEVFADIDLPPIFDEEVVDEGVEVPTKLPFTDEETQNSKGATVEQWASIVIRHLSEVIKKIEQELEEAKSAAKEKQLLFEECVNTMSMLEKTIREHDNNRERRLKDFEKKIKAVKVKMRSGSKDLKVCFDIAQLITRLPKLYFFRFVQ</sequence>
<comment type="caution">
    <text evidence="3">The sequence shown here is derived from an EMBL/GenBank/DDBJ whole genome shotgun (WGS) entry which is preliminary data.</text>
</comment>
<protein>
    <submittedName>
        <fullName evidence="3">Uncharacterized protein</fullName>
    </submittedName>
</protein>
<evidence type="ECO:0000313" key="4">
    <source>
        <dbReference type="Proteomes" id="UP001064489"/>
    </source>
</evidence>
<proteinExistence type="predicted"/>
<gene>
    <name evidence="3" type="ORF">LWI28_022983</name>
</gene>
<keyword evidence="4" id="KW-1185">Reference proteome</keyword>
<reference evidence="3" key="2">
    <citation type="submission" date="2023-02" db="EMBL/GenBank/DDBJ databases">
        <authorList>
            <person name="Swenson N.G."/>
            <person name="Wegrzyn J.L."/>
            <person name="Mcevoy S.L."/>
        </authorList>
    </citation>
    <scope>NUCLEOTIDE SEQUENCE</scope>
    <source>
        <strain evidence="3">91603</strain>
        <tissue evidence="3">Leaf</tissue>
    </source>
</reference>
<feature type="coiled-coil region" evidence="1">
    <location>
        <begin position="91"/>
        <end position="121"/>
    </location>
</feature>
<evidence type="ECO:0000313" key="3">
    <source>
        <dbReference type="EMBL" id="KAI9162019.1"/>
    </source>
</evidence>
<evidence type="ECO:0000256" key="1">
    <source>
        <dbReference type="SAM" id="Coils"/>
    </source>
</evidence>
<accession>A0AAD5IFQ2</accession>
<name>A0AAD5IFQ2_ACENE</name>
<dbReference type="AlphaFoldDB" id="A0AAD5IFQ2"/>
<feature type="region of interest" description="Disordered" evidence="2">
    <location>
        <begin position="1"/>
        <end position="23"/>
    </location>
</feature>
<dbReference type="Proteomes" id="UP001064489">
    <property type="component" value="Chromosome 2"/>
</dbReference>
<dbReference type="EMBL" id="JAJSOW010000106">
    <property type="protein sequence ID" value="KAI9162019.1"/>
    <property type="molecule type" value="Genomic_DNA"/>
</dbReference>